<gene>
    <name evidence="8" type="primary">cbiQ</name>
    <name evidence="8" type="ORF">IPJ27_11670</name>
</gene>
<feature type="transmembrane region" description="Helical" evidence="7">
    <location>
        <begin position="53"/>
        <end position="72"/>
    </location>
</feature>
<name>A0A935UHC8_9PROT</name>
<keyword evidence="4 7" id="KW-0812">Transmembrane</keyword>
<dbReference type="EMBL" id="JADJMH010000009">
    <property type="protein sequence ID" value="MBK7675353.1"/>
    <property type="molecule type" value="Genomic_DNA"/>
</dbReference>
<keyword evidence="5 7" id="KW-1133">Transmembrane helix</keyword>
<comment type="caution">
    <text evidence="8">The sequence shown here is derived from an EMBL/GenBank/DDBJ whole genome shotgun (WGS) entry which is preliminary data.</text>
</comment>
<accession>A0A935UHC8</accession>
<evidence type="ECO:0000256" key="4">
    <source>
        <dbReference type="ARBA" id="ARBA00022692"/>
    </source>
</evidence>
<dbReference type="InterPro" id="IPR012809">
    <property type="entry name" value="ECF_CbiQ"/>
</dbReference>
<evidence type="ECO:0000256" key="2">
    <source>
        <dbReference type="ARBA" id="ARBA00008564"/>
    </source>
</evidence>
<dbReference type="GO" id="GO:0043190">
    <property type="term" value="C:ATP-binding cassette (ABC) transporter complex"/>
    <property type="evidence" value="ECO:0007669"/>
    <property type="project" value="InterPro"/>
</dbReference>
<keyword evidence="6 7" id="KW-0472">Membrane</keyword>
<evidence type="ECO:0000313" key="9">
    <source>
        <dbReference type="Proteomes" id="UP000697998"/>
    </source>
</evidence>
<organism evidence="8 9">
    <name type="scientific">Candidatus Accumulibacter proximus</name>
    <dbReference type="NCBI Taxonomy" id="2954385"/>
    <lineage>
        <taxon>Bacteria</taxon>
        <taxon>Pseudomonadati</taxon>
        <taxon>Pseudomonadota</taxon>
        <taxon>Betaproteobacteria</taxon>
        <taxon>Candidatus Accumulibacter</taxon>
    </lineage>
</organism>
<evidence type="ECO:0000256" key="3">
    <source>
        <dbReference type="ARBA" id="ARBA00022475"/>
    </source>
</evidence>
<comment type="similarity">
    <text evidence="2">Belongs to the CbiQ family.</text>
</comment>
<reference evidence="8 9" key="1">
    <citation type="submission" date="2020-10" db="EMBL/GenBank/DDBJ databases">
        <title>Connecting structure to function with the recovery of over 1000 high-quality activated sludge metagenome-assembled genomes encoding full-length rRNA genes using long-read sequencing.</title>
        <authorList>
            <person name="Singleton C.M."/>
            <person name="Petriglieri F."/>
            <person name="Kristensen J.M."/>
            <person name="Kirkegaard R.H."/>
            <person name="Michaelsen T.Y."/>
            <person name="Andersen M.H."/>
            <person name="Karst S.M."/>
            <person name="Dueholm M.S."/>
            <person name="Nielsen P.H."/>
            <person name="Albertsen M."/>
        </authorList>
    </citation>
    <scope>NUCLEOTIDE SEQUENCE [LARGE SCALE GENOMIC DNA]</scope>
    <source>
        <strain evidence="8">EsbW_18-Q3-R4-48_BATAC.285</strain>
    </source>
</reference>
<evidence type="ECO:0000256" key="6">
    <source>
        <dbReference type="ARBA" id="ARBA00023136"/>
    </source>
</evidence>
<evidence type="ECO:0000256" key="7">
    <source>
        <dbReference type="SAM" id="Phobius"/>
    </source>
</evidence>
<dbReference type="Pfam" id="PF02361">
    <property type="entry name" value="CbiQ"/>
    <property type="match status" value="1"/>
</dbReference>
<dbReference type="InterPro" id="IPR051611">
    <property type="entry name" value="ECF_transporter_component"/>
</dbReference>
<dbReference type="GO" id="GO:0006824">
    <property type="term" value="P:cobalt ion transport"/>
    <property type="evidence" value="ECO:0007669"/>
    <property type="project" value="InterPro"/>
</dbReference>
<dbReference type="NCBIfam" id="TIGR02454">
    <property type="entry name" value="ECF_T_CbiQ"/>
    <property type="match status" value="1"/>
</dbReference>
<sequence length="270" mass="30195">MAKTGSSLLDITYLDTLSYQDTPVHRLDPRVKLLTTLLFIVCVVSFNKYELSALLPFVIYPVVLVALGNLPLGYLVKKVLLAAPFALLIGLFNPLLDRAVLIHLGPVEISGGWVSFASIMLRFVLTVSAALILVASTGFNAVCVALEKMGAPSAFTVQLLFLYRYIFVLADEAWRMVRARSLRSFGGRGMELKVFSLMIGQLLLRTLDRAQRIHLAMRCRGFDGEIRIARRLRLGYRDLVFLVGCSALFLFLRLHDVSRWLGDTTMALIR</sequence>
<evidence type="ECO:0000256" key="1">
    <source>
        <dbReference type="ARBA" id="ARBA00004651"/>
    </source>
</evidence>
<evidence type="ECO:0000256" key="5">
    <source>
        <dbReference type="ARBA" id="ARBA00022989"/>
    </source>
</evidence>
<feature type="transmembrane region" description="Helical" evidence="7">
    <location>
        <begin position="79"/>
        <end position="96"/>
    </location>
</feature>
<dbReference type="Proteomes" id="UP000697998">
    <property type="component" value="Unassembled WGS sequence"/>
</dbReference>
<protein>
    <submittedName>
        <fullName evidence="8">Cobalt ECF transporter T component CbiQ</fullName>
    </submittedName>
</protein>
<dbReference type="PANTHER" id="PTHR34857">
    <property type="entry name" value="SLL0384 PROTEIN"/>
    <property type="match status" value="1"/>
</dbReference>
<comment type="subcellular location">
    <subcellularLocation>
        <location evidence="1">Cell membrane</location>
        <topology evidence="1">Multi-pass membrane protein</topology>
    </subcellularLocation>
</comment>
<dbReference type="AlphaFoldDB" id="A0A935UHC8"/>
<proteinExistence type="inferred from homology"/>
<feature type="transmembrane region" description="Helical" evidence="7">
    <location>
        <begin position="234"/>
        <end position="252"/>
    </location>
</feature>
<dbReference type="CDD" id="cd16914">
    <property type="entry name" value="EcfT"/>
    <property type="match status" value="1"/>
</dbReference>
<dbReference type="PANTHER" id="PTHR34857:SF2">
    <property type="entry name" value="SLL0384 PROTEIN"/>
    <property type="match status" value="1"/>
</dbReference>
<feature type="transmembrane region" description="Helical" evidence="7">
    <location>
        <begin position="116"/>
        <end position="139"/>
    </location>
</feature>
<dbReference type="InterPro" id="IPR003339">
    <property type="entry name" value="ABC/ECF_trnsptr_transmembrane"/>
</dbReference>
<keyword evidence="3" id="KW-1003">Cell membrane</keyword>
<evidence type="ECO:0000313" key="8">
    <source>
        <dbReference type="EMBL" id="MBK7675353.1"/>
    </source>
</evidence>